<accession>A0AAE1Y8N5</accession>
<feature type="region of interest" description="Disordered" evidence="1">
    <location>
        <begin position="1"/>
        <end position="39"/>
    </location>
</feature>
<dbReference type="AlphaFoldDB" id="A0AAE1Y8N5"/>
<gene>
    <name evidence="2" type="ORF">Salat_1746700</name>
</gene>
<dbReference type="EMBL" id="JACGWO010000006">
    <property type="protein sequence ID" value="KAK4425527.1"/>
    <property type="molecule type" value="Genomic_DNA"/>
</dbReference>
<reference evidence="2" key="2">
    <citation type="journal article" date="2024" name="Plant">
        <title>Genomic evolution and insights into agronomic trait innovations of Sesamum species.</title>
        <authorList>
            <person name="Miao H."/>
            <person name="Wang L."/>
            <person name="Qu L."/>
            <person name="Liu H."/>
            <person name="Sun Y."/>
            <person name="Le M."/>
            <person name="Wang Q."/>
            <person name="Wei S."/>
            <person name="Zheng Y."/>
            <person name="Lin W."/>
            <person name="Duan Y."/>
            <person name="Cao H."/>
            <person name="Xiong S."/>
            <person name="Wang X."/>
            <person name="Wei L."/>
            <person name="Li C."/>
            <person name="Ma Q."/>
            <person name="Ju M."/>
            <person name="Zhao R."/>
            <person name="Li G."/>
            <person name="Mu C."/>
            <person name="Tian Q."/>
            <person name="Mei H."/>
            <person name="Zhang T."/>
            <person name="Gao T."/>
            <person name="Zhang H."/>
        </authorList>
    </citation>
    <scope>NUCLEOTIDE SEQUENCE</scope>
    <source>
        <strain evidence="2">3651</strain>
    </source>
</reference>
<name>A0AAE1Y8N5_9LAMI</name>
<feature type="compositionally biased region" description="Acidic residues" evidence="1">
    <location>
        <begin position="101"/>
        <end position="111"/>
    </location>
</feature>
<keyword evidence="3" id="KW-1185">Reference proteome</keyword>
<organism evidence="2 3">
    <name type="scientific">Sesamum alatum</name>
    <dbReference type="NCBI Taxonomy" id="300844"/>
    <lineage>
        <taxon>Eukaryota</taxon>
        <taxon>Viridiplantae</taxon>
        <taxon>Streptophyta</taxon>
        <taxon>Embryophyta</taxon>
        <taxon>Tracheophyta</taxon>
        <taxon>Spermatophyta</taxon>
        <taxon>Magnoliopsida</taxon>
        <taxon>eudicotyledons</taxon>
        <taxon>Gunneridae</taxon>
        <taxon>Pentapetalae</taxon>
        <taxon>asterids</taxon>
        <taxon>lamiids</taxon>
        <taxon>Lamiales</taxon>
        <taxon>Pedaliaceae</taxon>
        <taxon>Sesamum</taxon>
    </lineage>
</organism>
<feature type="compositionally biased region" description="Low complexity" evidence="1">
    <location>
        <begin position="1"/>
        <end position="35"/>
    </location>
</feature>
<sequence length="151" mass="16325">MSSQKRSRGEGSSSRSVSLIPHSRSSRSPSILPPSTESLGESLMFQSRIAKDRYTSLAVGRGLIGKNGPCPSLHDSFEFTPASPSMPPNVSSSRRLSTLDVSEEDNTNDDDASMKNHVNHHTPSTNHILADIARRIARIEDNLLGLLNTSG</sequence>
<evidence type="ECO:0000256" key="1">
    <source>
        <dbReference type="SAM" id="MobiDB-lite"/>
    </source>
</evidence>
<reference evidence="2" key="1">
    <citation type="submission" date="2020-06" db="EMBL/GenBank/DDBJ databases">
        <authorList>
            <person name="Li T."/>
            <person name="Hu X."/>
            <person name="Zhang T."/>
            <person name="Song X."/>
            <person name="Zhang H."/>
            <person name="Dai N."/>
            <person name="Sheng W."/>
            <person name="Hou X."/>
            <person name="Wei L."/>
        </authorList>
    </citation>
    <scope>NUCLEOTIDE SEQUENCE</scope>
    <source>
        <strain evidence="2">3651</strain>
        <tissue evidence="2">Leaf</tissue>
    </source>
</reference>
<protein>
    <submittedName>
        <fullName evidence="2">Uncharacterized protein</fullName>
    </submittedName>
</protein>
<evidence type="ECO:0000313" key="3">
    <source>
        <dbReference type="Proteomes" id="UP001293254"/>
    </source>
</evidence>
<proteinExistence type="predicted"/>
<evidence type="ECO:0000313" key="2">
    <source>
        <dbReference type="EMBL" id="KAK4425527.1"/>
    </source>
</evidence>
<feature type="region of interest" description="Disordered" evidence="1">
    <location>
        <begin position="75"/>
        <end position="122"/>
    </location>
</feature>
<dbReference type="Proteomes" id="UP001293254">
    <property type="component" value="Unassembled WGS sequence"/>
</dbReference>
<comment type="caution">
    <text evidence="2">The sequence shown here is derived from an EMBL/GenBank/DDBJ whole genome shotgun (WGS) entry which is preliminary data.</text>
</comment>
<feature type="compositionally biased region" description="Polar residues" evidence="1">
    <location>
        <begin position="88"/>
        <end position="100"/>
    </location>
</feature>